<organism evidence="1 2">
    <name type="scientific">Populus alba</name>
    <name type="common">White poplar</name>
    <dbReference type="NCBI Taxonomy" id="43335"/>
    <lineage>
        <taxon>Eukaryota</taxon>
        <taxon>Viridiplantae</taxon>
        <taxon>Streptophyta</taxon>
        <taxon>Embryophyta</taxon>
        <taxon>Tracheophyta</taxon>
        <taxon>Spermatophyta</taxon>
        <taxon>Magnoliopsida</taxon>
        <taxon>eudicotyledons</taxon>
        <taxon>Gunneridae</taxon>
        <taxon>Pentapetalae</taxon>
        <taxon>rosids</taxon>
        <taxon>fabids</taxon>
        <taxon>Malpighiales</taxon>
        <taxon>Salicaceae</taxon>
        <taxon>Saliceae</taxon>
        <taxon>Populus</taxon>
    </lineage>
</organism>
<name>A0ACC4CLV4_POPAL</name>
<gene>
    <name evidence="1" type="ORF">D5086_006903</name>
</gene>
<dbReference type="Proteomes" id="UP000309997">
    <property type="component" value="Unassembled WGS sequence"/>
</dbReference>
<comment type="caution">
    <text evidence="1">The sequence shown here is derived from an EMBL/GenBank/DDBJ whole genome shotgun (WGS) entry which is preliminary data.</text>
</comment>
<protein>
    <submittedName>
        <fullName evidence="1">Uncharacterized protein</fullName>
    </submittedName>
</protein>
<evidence type="ECO:0000313" key="2">
    <source>
        <dbReference type="Proteomes" id="UP000309997"/>
    </source>
</evidence>
<sequence length="433" mass="48335">MAKEVLQKHDLTFCNRTIVDAVRALDHHEAGDGMWTFAPGCVSTALHLNAFVQYCLSAGNLTRFELRYAREFKEALRLDQWNEQENRTCVIIFPLTPGGSDPQKELCNRIFFGAGTAYDFQAHTRNGPMARTYFHSPQRLILGSLAKPRAWAEERIVSKMQKSGFHASPKKLTQVLVQRPKGHPGKKTQALCGRFQTRCSGENFWNLGILITPRRRILSFIPFGSTTSARPFPNKKVCTSNPFSNGGRGAGLLLNLHIFKAVAKKNLANLKMDISYWVILILKQVLVQGTPSGRPCFLELALPGIAGMLEQGLIFVWRHAVREVEEETGIHLKLRDMVDLTAFLDPSTGGRVFPSPGGCDEEISVFLYRGCVGKEIITQLQGKETGLREKGELIKVHVVPYKELWRMTADAKVLMAIALYEMAKGGGLLPLKT</sequence>
<evidence type="ECO:0000313" key="1">
    <source>
        <dbReference type="EMBL" id="KAL3598985.1"/>
    </source>
</evidence>
<accession>A0ACC4CLV4</accession>
<reference evidence="1 2" key="1">
    <citation type="journal article" date="2024" name="Plant Biotechnol. J.">
        <title>Genome and CRISPR/Cas9 system of a widespread forest tree (Populus alba) in the world.</title>
        <authorList>
            <person name="Liu Y.J."/>
            <person name="Jiang P.F."/>
            <person name="Han X.M."/>
            <person name="Li X.Y."/>
            <person name="Wang H.M."/>
            <person name="Wang Y.J."/>
            <person name="Wang X.X."/>
            <person name="Zeng Q.Y."/>
        </authorList>
    </citation>
    <scope>NUCLEOTIDE SEQUENCE [LARGE SCALE GENOMIC DNA]</scope>
    <source>
        <strain evidence="2">cv. PAL-ZL1</strain>
    </source>
</reference>
<keyword evidence="2" id="KW-1185">Reference proteome</keyword>
<dbReference type="EMBL" id="RCHU02000003">
    <property type="protein sequence ID" value="KAL3598985.1"/>
    <property type="molecule type" value="Genomic_DNA"/>
</dbReference>
<proteinExistence type="predicted"/>